<dbReference type="InterPro" id="IPR016187">
    <property type="entry name" value="CTDL_fold"/>
</dbReference>
<dbReference type="GO" id="GO:0005576">
    <property type="term" value="C:extracellular region"/>
    <property type="evidence" value="ECO:0007669"/>
    <property type="project" value="UniProtKB-SubCell"/>
</dbReference>
<evidence type="ECO:0000313" key="4">
    <source>
        <dbReference type="Proteomes" id="UP000504612"/>
    </source>
</evidence>
<dbReference type="AlphaFoldDB" id="A0A6J1W024"/>
<dbReference type="Proteomes" id="UP000504612">
    <property type="component" value="Unplaced"/>
</dbReference>
<evidence type="ECO:0000256" key="1">
    <source>
        <dbReference type="ARBA" id="ARBA00004613"/>
    </source>
</evidence>
<dbReference type="KEGG" id="nss:113430392"/>
<name>A0A6J1W024_9SAUR</name>
<feature type="non-terminal residue" evidence="5">
    <location>
        <position position="1"/>
    </location>
</feature>
<dbReference type="Pfam" id="PF03954">
    <property type="entry name" value="Lectin_N"/>
    <property type="match status" value="1"/>
</dbReference>
<accession>A0A6J1W024</accession>
<keyword evidence="4" id="KW-1185">Reference proteome</keyword>
<keyword evidence="2" id="KW-0964">Secreted</keyword>
<dbReference type="InterPro" id="IPR016186">
    <property type="entry name" value="C-type_lectin-like/link_sf"/>
</dbReference>
<dbReference type="PANTHER" id="PTHR15028">
    <property type="entry name" value="CD72-RELATED"/>
    <property type="match status" value="1"/>
</dbReference>
<proteinExistence type="predicted"/>
<dbReference type="GO" id="GO:0004888">
    <property type="term" value="F:transmembrane signaling receptor activity"/>
    <property type="evidence" value="ECO:0007669"/>
    <property type="project" value="InterPro"/>
</dbReference>
<gene>
    <name evidence="5" type="primary">LOC113430392</name>
</gene>
<reference evidence="5" key="1">
    <citation type="submission" date="2025-08" db="UniProtKB">
        <authorList>
            <consortium name="RefSeq"/>
        </authorList>
    </citation>
    <scope>IDENTIFICATION</scope>
</reference>
<dbReference type="GO" id="GO:0005886">
    <property type="term" value="C:plasma membrane"/>
    <property type="evidence" value="ECO:0007669"/>
    <property type="project" value="InterPro"/>
</dbReference>
<dbReference type="RefSeq" id="XP_026548621.1">
    <property type="nucleotide sequence ID" value="XM_026692836.1"/>
</dbReference>
<comment type="subcellular location">
    <subcellularLocation>
        <location evidence="1">Secreted</location>
    </subcellularLocation>
</comment>
<evidence type="ECO:0000256" key="2">
    <source>
        <dbReference type="ARBA" id="ARBA00022525"/>
    </source>
</evidence>
<sequence>FCPTSRLLLVLMVFSGVLILSVSILGFQDVQFSRSLQGTETGVQNITQTIKEELTSLKAKRNSTAGRLEKLKKTLEEEVDRMLHVLHMTQTQMVMLEQNSRALHCEIVELKSNGSMSGCCPRGWLTFHTSCYWTTQSRDTWEAAKKDCEEKKAHLVILNSADEKVSRLAARDGDPDFLTTGF</sequence>
<organism evidence="4 5">
    <name type="scientific">Notechis scutatus</name>
    <name type="common">mainland tiger snake</name>
    <dbReference type="NCBI Taxonomy" id="8663"/>
    <lineage>
        <taxon>Eukaryota</taxon>
        <taxon>Metazoa</taxon>
        <taxon>Chordata</taxon>
        <taxon>Craniata</taxon>
        <taxon>Vertebrata</taxon>
        <taxon>Euteleostomi</taxon>
        <taxon>Lepidosauria</taxon>
        <taxon>Squamata</taxon>
        <taxon>Bifurcata</taxon>
        <taxon>Unidentata</taxon>
        <taxon>Episquamata</taxon>
        <taxon>Toxicofera</taxon>
        <taxon>Serpentes</taxon>
        <taxon>Colubroidea</taxon>
        <taxon>Elapidae</taxon>
        <taxon>Hydrophiinae</taxon>
        <taxon>Notechis</taxon>
    </lineage>
</organism>
<dbReference type="InterPro" id="IPR039689">
    <property type="entry name" value="CD72"/>
</dbReference>
<evidence type="ECO:0000256" key="3">
    <source>
        <dbReference type="SAM" id="Phobius"/>
    </source>
</evidence>
<feature type="transmembrane region" description="Helical" evidence="3">
    <location>
        <begin position="7"/>
        <end position="27"/>
    </location>
</feature>
<keyword evidence="3" id="KW-1133">Transmembrane helix</keyword>
<keyword evidence="3" id="KW-0472">Membrane</keyword>
<evidence type="ECO:0000313" key="5">
    <source>
        <dbReference type="RefSeq" id="XP_026548621.1"/>
    </source>
</evidence>
<keyword evidence="3" id="KW-0812">Transmembrane</keyword>
<dbReference type="SUPFAM" id="SSF56436">
    <property type="entry name" value="C-type lectin-like"/>
    <property type="match status" value="1"/>
</dbReference>
<feature type="non-terminal residue" evidence="5">
    <location>
        <position position="182"/>
    </location>
</feature>
<dbReference type="GeneID" id="113430392"/>
<dbReference type="Gene3D" id="3.10.100.10">
    <property type="entry name" value="Mannose-Binding Protein A, subunit A"/>
    <property type="match status" value="1"/>
</dbReference>
<dbReference type="PANTHER" id="PTHR15028:SF6">
    <property type="entry name" value="B-CELL DIFFERENTIATION ANTIGEN CD72"/>
    <property type="match status" value="1"/>
</dbReference>
<protein>
    <submittedName>
        <fullName evidence="5">Asialoglycoprotein receptor 1-like</fullName>
    </submittedName>
</protein>